<evidence type="ECO:0000313" key="3">
    <source>
        <dbReference type="Proteomes" id="UP000249081"/>
    </source>
</evidence>
<evidence type="ECO:0000259" key="1">
    <source>
        <dbReference type="Pfam" id="PF09353"/>
    </source>
</evidence>
<dbReference type="Pfam" id="PF09353">
    <property type="entry name" value="DUF1995"/>
    <property type="match status" value="1"/>
</dbReference>
<dbReference type="AlphaFoldDB" id="A0A2W4VXW3"/>
<dbReference type="PANTHER" id="PTHR35509:SF1">
    <property type="entry name" value="DOMAIN PROTEIN, PUTATIVE (DUF1995)-RELATED"/>
    <property type="match status" value="1"/>
</dbReference>
<dbReference type="InterPro" id="IPR018962">
    <property type="entry name" value="DUF1995"/>
</dbReference>
<name>A0A2W4VXW3_9CYAN</name>
<accession>A0A2W4VXW3</accession>
<reference evidence="2 3" key="2">
    <citation type="submission" date="2018-06" db="EMBL/GenBank/DDBJ databases">
        <title>Metagenomic assembly of (sub)arctic Cyanobacteria and their associated microbiome from non-axenic cultures.</title>
        <authorList>
            <person name="Baurain D."/>
        </authorList>
    </citation>
    <scope>NUCLEOTIDE SEQUENCE [LARGE SCALE GENOMIC DNA]</scope>
    <source>
        <strain evidence="2">ULC041bin1</strain>
    </source>
</reference>
<dbReference type="PANTHER" id="PTHR35509">
    <property type="entry name" value="DOMAIN PROTEIN, PUTATIVE (DUF1995)-RELATED"/>
    <property type="match status" value="1"/>
</dbReference>
<dbReference type="InterPro" id="IPR053021">
    <property type="entry name" value="Chloroplast_ADK"/>
</dbReference>
<feature type="domain" description="DUF1995" evidence="1">
    <location>
        <begin position="8"/>
        <end position="206"/>
    </location>
</feature>
<dbReference type="EMBL" id="QBMN01000202">
    <property type="protein sequence ID" value="PZO34569.1"/>
    <property type="molecule type" value="Genomic_DNA"/>
</dbReference>
<organism evidence="2 3">
    <name type="scientific">Shackletoniella antarctica</name>
    <dbReference type="NCBI Taxonomy" id="268115"/>
    <lineage>
        <taxon>Bacteria</taxon>
        <taxon>Bacillati</taxon>
        <taxon>Cyanobacteriota</taxon>
        <taxon>Cyanophyceae</taxon>
        <taxon>Oculatellales</taxon>
        <taxon>Oculatellaceae</taxon>
        <taxon>Shackletoniella</taxon>
    </lineage>
</organism>
<sequence>MDSATTVPASLEEAIAQARTATQAAIQAGLPRMMVELVYSELKGMPVAEQFYPALQELGLTFKIYFPDAGSAALARRDWGNPDFVVRGIGELHSEMTPDDQVYLFVEPSSVEVNQVEEMCAEAGDKFVIMLNPKLEDVATIGIGYAGRQLRDRFLSTLEPIYYLRPRDGAVVLRCYPHPWQVWQETEAGYQLLAEVPQKPSGEALDRILMGETTADPAAPGAAPKGKRGGFLSELQSFLRALTQ</sequence>
<dbReference type="Proteomes" id="UP000249081">
    <property type="component" value="Unassembled WGS sequence"/>
</dbReference>
<gene>
    <name evidence="2" type="ORF">DCF17_20230</name>
</gene>
<comment type="caution">
    <text evidence="2">The sequence shown here is derived from an EMBL/GenBank/DDBJ whole genome shotgun (WGS) entry which is preliminary data.</text>
</comment>
<protein>
    <submittedName>
        <fullName evidence="2">DUF1995 domain-containing protein</fullName>
    </submittedName>
</protein>
<proteinExistence type="predicted"/>
<evidence type="ECO:0000313" key="2">
    <source>
        <dbReference type="EMBL" id="PZO34569.1"/>
    </source>
</evidence>
<reference evidence="3" key="1">
    <citation type="submission" date="2018-04" db="EMBL/GenBank/DDBJ databases">
        <authorList>
            <person name="Cornet L."/>
        </authorList>
    </citation>
    <scope>NUCLEOTIDE SEQUENCE [LARGE SCALE GENOMIC DNA]</scope>
</reference>